<dbReference type="Proteomes" id="UP001234989">
    <property type="component" value="Chromosome 12"/>
</dbReference>
<evidence type="ECO:0000313" key="2">
    <source>
        <dbReference type="Proteomes" id="UP001234989"/>
    </source>
</evidence>
<protein>
    <submittedName>
        <fullName evidence="1">Uncharacterized protein</fullName>
    </submittedName>
</protein>
<dbReference type="AlphaFoldDB" id="A0AAF0V4U9"/>
<accession>A0AAF0V4U9</accession>
<gene>
    <name evidence="1" type="ORF">MTR67_051697</name>
</gene>
<reference evidence="1" key="1">
    <citation type="submission" date="2023-08" db="EMBL/GenBank/DDBJ databases">
        <title>A de novo genome assembly of Solanum verrucosum Schlechtendal, a Mexican diploid species geographically isolated from the other diploid A-genome species in potato relatives.</title>
        <authorList>
            <person name="Hosaka K."/>
        </authorList>
    </citation>
    <scope>NUCLEOTIDE SEQUENCE</scope>
    <source>
        <tissue evidence="1">Young leaves</tissue>
    </source>
</reference>
<name>A0AAF0V4U9_SOLVR</name>
<dbReference type="EMBL" id="CP133623">
    <property type="protein sequence ID" value="WMV58312.1"/>
    <property type="molecule type" value="Genomic_DNA"/>
</dbReference>
<keyword evidence="2" id="KW-1185">Reference proteome</keyword>
<sequence>MVRENPKIPLQIRTKLPCANSPTSKGHNSLIGTRNRANLAALERSLQEISKHNRKYT</sequence>
<evidence type="ECO:0000313" key="1">
    <source>
        <dbReference type="EMBL" id="WMV58312.1"/>
    </source>
</evidence>
<organism evidence="1 2">
    <name type="scientific">Solanum verrucosum</name>
    <dbReference type="NCBI Taxonomy" id="315347"/>
    <lineage>
        <taxon>Eukaryota</taxon>
        <taxon>Viridiplantae</taxon>
        <taxon>Streptophyta</taxon>
        <taxon>Embryophyta</taxon>
        <taxon>Tracheophyta</taxon>
        <taxon>Spermatophyta</taxon>
        <taxon>Magnoliopsida</taxon>
        <taxon>eudicotyledons</taxon>
        <taxon>Gunneridae</taxon>
        <taxon>Pentapetalae</taxon>
        <taxon>asterids</taxon>
        <taxon>lamiids</taxon>
        <taxon>Solanales</taxon>
        <taxon>Solanaceae</taxon>
        <taxon>Solanoideae</taxon>
        <taxon>Solaneae</taxon>
        <taxon>Solanum</taxon>
    </lineage>
</organism>
<proteinExistence type="predicted"/>